<feature type="binding site" evidence="8">
    <location>
        <begin position="81"/>
        <end position="82"/>
    </location>
    <ligand>
        <name>substrate</name>
    </ligand>
</feature>
<evidence type="ECO:0000256" key="1">
    <source>
        <dbReference type="ARBA" id="ARBA00009156"/>
    </source>
</evidence>
<dbReference type="HAMAP" id="MF_02220">
    <property type="entry name" value="XylB"/>
    <property type="match status" value="1"/>
</dbReference>
<feature type="active site" description="Proton acceptor" evidence="8">
    <location>
        <position position="239"/>
    </location>
</feature>
<organism evidence="12 13">
    <name type="scientific">Catonella massiliensis</name>
    <dbReference type="NCBI Taxonomy" id="2799636"/>
    <lineage>
        <taxon>Bacteria</taxon>
        <taxon>Bacillati</taxon>
        <taxon>Bacillota</taxon>
        <taxon>Clostridia</taxon>
        <taxon>Lachnospirales</taxon>
        <taxon>Lachnospiraceae</taxon>
        <taxon>Catonella</taxon>
    </lineage>
</organism>
<keyword evidence="5 8" id="KW-0418">Kinase</keyword>
<evidence type="ECO:0000313" key="12">
    <source>
        <dbReference type="EMBL" id="MBK5896775.1"/>
    </source>
</evidence>
<evidence type="ECO:0000256" key="7">
    <source>
        <dbReference type="ARBA" id="ARBA00023277"/>
    </source>
</evidence>
<dbReference type="InterPro" id="IPR050406">
    <property type="entry name" value="FGGY_Carb_Kinase"/>
</dbReference>
<dbReference type="InterPro" id="IPR000577">
    <property type="entry name" value="Carb_kinase_FGGY"/>
</dbReference>
<dbReference type="Gene3D" id="3.30.420.40">
    <property type="match status" value="2"/>
</dbReference>
<evidence type="ECO:0000256" key="3">
    <source>
        <dbReference type="ARBA" id="ARBA00022679"/>
    </source>
</evidence>
<dbReference type="RefSeq" id="WP_208428327.1">
    <property type="nucleotide sequence ID" value="NZ_JAEPRJ010000001.1"/>
</dbReference>
<sequence>MGYVLGIDLGTSSLKGLLMNKSGKVVAFAGADYSLLHPKKGYSEQNGEEWIKACETVFSKLIEKVSDFQKELEGIAISGQMHGLVTLDEKYNTVRPAILWNDTRTTAQCAEIMEDFGERLIEITKNKALEGFTLPKILWMKEEEPGLWEKTAHIMLPKDYLIFRLTGELATDYSDAAGTLLLDVAAKKWSDEILEKYGIDAKILPKLYNSIDCVGKVSPEYREKFGFEKEIKVMGGGADNACAAVGSGITVSGLGMVSIGTSGVFLSYEEEAHSHYKGQLHLFNHGIPDAYYSMGVTLAAGHSLNWFKETFAPNESFEELLSDIHSIPAGSDGLLFAPYIVGERTPYADSKVRGSFTRIDTTHTRSHFARAVLEGITFSLRDSKELMAGLTGRKFDKILSVGGGSKNKEWLQIQADIFDTEIITLTTEQGPGLGAAMMAAVGLGWFNNLNECAGTFVHYKSAALPKSENVRKYNEVYESYRKIYEATKDL</sequence>
<dbReference type="InterPro" id="IPR018485">
    <property type="entry name" value="FGGY_C"/>
</dbReference>
<comment type="catalytic activity">
    <reaction evidence="8 9">
        <text>D-xylulose + ATP = D-xylulose 5-phosphate + ADP + H(+)</text>
        <dbReference type="Rhea" id="RHEA:10964"/>
        <dbReference type="ChEBI" id="CHEBI:15378"/>
        <dbReference type="ChEBI" id="CHEBI:17140"/>
        <dbReference type="ChEBI" id="CHEBI:30616"/>
        <dbReference type="ChEBI" id="CHEBI:57737"/>
        <dbReference type="ChEBI" id="CHEBI:456216"/>
        <dbReference type="EC" id="2.7.1.17"/>
    </reaction>
</comment>
<keyword evidence="4 8" id="KW-0547">Nucleotide-binding</keyword>
<evidence type="ECO:0000313" key="13">
    <source>
        <dbReference type="Proteomes" id="UP000604730"/>
    </source>
</evidence>
<evidence type="ECO:0000256" key="6">
    <source>
        <dbReference type="ARBA" id="ARBA00022840"/>
    </source>
</evidence>
<dbReference type="NCBIfam" id="TIGR01312">
    <property type="entry name" value="XylB"/>
    <property type="match status" value="1"/>
</dbReference>
<evidence type="ECO:0000256" key="8">
    <source>
        <dbReference type="HAMAP-Rule" id="MF_02220"/>
    </source>
</evidence>
<keyword evidence="13" id="KW-1185">Reference proteome</keyword>
<gene>
    <name evidence="8 9 12" type="primary">xylB</name>
    <name evidence="12" type="ORF">JJN12_03105</name>
</gene>
<feature type="domain" description="Carbohydrate kinase FGGY C-terminal" evidence="11">
    <location>
        <begin position="256"/>
        <end position="442"/>
    </location>
</feature>
<evidence type="ECO:0000259" key="10">
    <source>
        <dbReference type="Pfam" id="PF00370"/>
    </source>
</evidence>
<proteinExistence type="inferred from homology"/>
<dbReference type="InterPro" id="IPR018484">
    <property type="entry name" value="FGGY_N"/>
</dbReference>
<keyword evidence="6 8" id="KW-0067">ATP-binding</keyword>
<dbReference type="Pfam" id="PF02782">
    <property type="entry name" value="FGGY_C"/>
    <property type="match status" value="1"/>
</dbReference>
<evidence type="ECO:0000256" key="2">
    <source>
        <dbReference type="ARBA" id="ARBA00022629"/>
    </source>
</evidence>
<dbReference type="EMBL" id="JAEPRJ010000001">
    <property type="protein sequence ID" value="MBK5896775.1"/>
    <property type="molecule type" value="Genomic_DNA"/>
</dbReference>
<accession>A0ABS1IY81</accession>
<comment type="function">
    <text evidence="8">Catalyzes the phosphorylation of D-xylulose to D-xylulose 5-phosphate.</text>
</comment>
<reference evidence="12 13" key="1">
    <citation type="submission" date="2021-01" db="EMBL/GenBank/DDBJ databases">
        <title>Isolation and description of Catonella massiliensis sp. nov., a novel Catonella species, isolated from a stable periodontitis subject.</title>
        <authorList>
            <person name="Antezack A."/>
            <person name="Boxberger M."/>
            <person name="La Scola B."/>
            <person name="Monnet-Corti V."/>
        </authorList>
    </citation>
    <scope>NUCLEOTIDE SEQUENCE [LARGE SCALE GENOMIC DNA]</scope>
    <source>
        <strain evidence="12 13">Marseille-Q4567</strain>
    </source>
</reference>
<name>A0ABS1IY81_9FIRM</name>
<dbReference type="PIRSF" id="PIRSF000538">
    <property type="entry name" value="GlpK"/>
    <property type="match status" value="1"/>
</dbReference>
<dbReference type="InterPro" id="IPR043129">
    <property type="entry name" value="ATPase_NBD"/>
</dbReference>
<dbReference type="InterPro" id="IPR018483">
    <property type="entry name" value="Carb_kinase_FGGY_CS"/>
</dbReference>
<keyword evidence="3 8" id="KW-0808">Transferase</keyword>
<keyword evidence="2 8" id="KW-0859">Xylose metabolism</keyword>
<dbReference type="SUPFAM" id="SSF53067">
    <property type="entry name" value="Actin-like ATPase domain"/>
    <property type="match status" value="2"/>
</dbReference>
<dbReference type="EC" id="2.7.1.17" evidence="8 9"/>
<dbReference type="Pfam" id="PF00370">
    <property type="entry name" value="FGGY_N"/>
    <property type="match status" value="1"/>
</dbReference>
<evidence type="ECO:0000256" key="5">
    <source>
        <dbReference type="ARBA" id="ARBA00022777"/>
    </source>
</evidence>
<dbReference type="InterPro" id="IPR006000">
    <property type="entry name" value="Xylulokinase"/>
</dbReference>
<comment type="similarity">
    <text evidence="1 8 9">Belongs to the FGGY kinase family.</text>
</comment>
<dbReference type="PANTHER" id="PTHR43095">
    <property type="entry name" value="SUGAR KINASE"/>
    <property type="match status" value="1"/>
</dbReference>
<dbReference type="CDD" id="cd07808">
    <property type="entry name" value="ASKHA_NBD_FGGY_EcXK-like"/>
    <property type="match status" value="1"/>
</dbReference>
<dbReference type="PANTHER" id="PTHR43095:SF5">
    <property type="entry name" value="XYLULOSE KINASE"/>
    <property type="match status" value="1"/>
</dbReference>
<evidence type="ECO:0000259" key="11">
    <source>
        <dbReference type="Pfam" id="PF02782"/>
    </source>
</evidence>
<feature type="site" description="Important for activity" evidence="8">
    <location>
        <position position="8"/>
    </location>
</feature>
<protein>
    <recommendedName>
        <fullName evidence="8 9">Xylulose kinase</fullName>
        <shortName evidence="8 9">Xylulokinase</shortName>
        <ecNumber evidence="8 9">2.7.1.17</ecNumber>
    </recommendedName>
</protein>
<comment type="caution">
    <text evidence="12">The sequence shown here is derived from an EMBL/GenBank/DDBJ whole genome shotgun (WGS) entry which is preliminary data.</text>
</comment>
<keyword evidence="7 8" id="KW-0119">Carbohydrate metabolism</keyword>
<dbReference type="Proteomes" id="UP000604730">
    <property type="component" value="Unassembled WGS sequence"/>
</dbReference>
<evidence type="ECO:0000256" key="4">
    <source>
        <dbReference type="ARBA" id="ARBA00022741"/>
    </source>
</evidence>
<evidence type="ECO:0000256" key="9">
    <source>
        <dbReference type="RuleBase" id="RU364073"/>
    </source>
</evidence>
<dbReference type="GO" id="GO:0004856">
    <property type="term" value="F:D-xylulokinase activity"/>
    <property type="evidence" value="ECO:0007669"/>
    <property type="project" value="UniProtKB-EC"/>
</dbReference>
<dbReference type="PROSITE" id="PS00933">
    <property type="entry name" value="FGGY_KINASES_1"/>
    <property type="match status" value="1"/>
</dbReference>
<feature type="domain" description="Carbohydrate kinase FGGY N-terminal" evidence="10">
    <location>
        <begin position="3"/>
        <end position="246"/>
    </location>
</feature>